<proteinExistence type="predicted"/>
<feature type="transmembrane region" description="Helical" evidence="1">
    <location>
        <begin position="115"/>
        <end position="139"/>
    </location>
</feature>
<evidence type="ECO:0000313" key="2">
    <source>
        <dbReference type="EMBL" id="MCP8887261.1"/>
    </source>
</evidence>
<feature type="transmembrane region" description="Helical" evidence="1">
    <location>
        <begin position="7"/>
        <end position="24"/>
    </location>
</feature>
<feature type="transmembrane region" description="Helical" evidence="1">
    <location>
        <begin position="88"/>
        <end position="109"/>
    </location>
</feature>
<name>A0A9Q4APB1_9HYPH</name>
<comment type="caution">
    <text evidence="2">The sequence shown here is derived from an EMBL/GenBank/DDBJ whole genome shotgun (WGS) entry which is preliminary data.</text>
</comment>
<protein>
    <submittedName>
        <fullName evidence="2">Uncharacterized protein</fullName>
    </submittedName>
</protein>
<gene>
    <name evidence="2" type="ORF">NF348_09110</name>
</gene>
<sequence>MTFKEMMAGVQLLGVVAIGGWLGWDALNGGATGTTAEVATKLLWAVGGMIGFNIFGTIIGAILVSIAQGAELRDEPADERDHAVAARSLRNSGIATSILAALALIPLALGVDANLAIYALFVAPVVGGTINALSELYYYRTM</sequence>
<dbReference type="EMBL" id="JAMWDU010000003">
    <property type="protein sequence ID" value="MCP8887261.1"/>
    <property type="molecule type" value="Genomic_DNA"/>
</dbReference>
<keyword evidence="3" id="KW-1185">Reference proteome</keyword>
<keyword evidence="1" id="KW-1133">Transmembrane helix</keyword>
<keyword evidence="1" id="KW-0472">Membrane</keyword>
<evidence type="ECO:0000313" key="3">
    <source>
        <dbReference type="Proteomes" id="UP001060275"/>
    </source>
</evidence>
<dbReference type="Proteomes" id="UP001060275">
    <property type="component" value="Unassembled WGS sequence"/>
</dbReference>
<reference evidence="2" key="1">
    <citation type="submission" date="2022-06" db="EMBL/GenBank/DDBJ databases">
        <title>Devosia sp. XJ19-45 genome assembly.</title>
        <authorList>
            <person name="Li B."/>
            <person name="Cai M."/>
            <person name="Nie G."/>
            <person name="Li W."/>
        </authorList>
    </citation>
    <scope>NUCLEOTIDE SEQUENCE</scope>
    <source>
        <strain evidence="2">XJ19-45</strain>
    </source>
</reference>
<feature type="transmembrane region" description="Helical" evidence="1">
    <location>
        <begin position="44"/>
        <end position="67"/>
    </location>
</feature>
<accession>A0A9Q4APB1</accession>
<dbReference type="RefSeq" id="WP_254674347.1">
    <property type="nucleotide sequence ID" value="NZ_JAMWDU010000003.1"/>
</dbReference>
<dbReference type="AlphaFoldDB" id="A0A9Q4APB1"/>
<organism evidence="2 3">
    <name type="scientific">Devosia ureilytica</name>
    <dbReference type="NCBI Taxonomy" id="2952754"/>
    <lineage>
        <taxon>Bacteria</taxon>
        <taxon>Pseudomonadati</taxon>
        <taxon>Pseudomonadota</taxon>
        <taxon>Alphaproteobacteria</taxon>
        <taxon>Hyphomicrobiales</taxon>
        <taxon>Devosiaceae</taxon>
        <taxon>Devosia</taxon>
    </lineage>
</organism>
<keyword evidence="1" id="KW-0812">Transmembrane</keyword>
<evidence type="ECO:0000256" key="1">
    <source>
        <dbReference type="SAM" id="Phobius"/>
    </source>
</evidence>